<sequence>MIQHCANFGFENDDVLNINSIFSNIENYTELQPIFQQISTEVHKSIGNCRCLFINSGQLIGSTCSHNRDNTPIFELVDPLDLSSILELGQCTSDNNNNATNGKVSLKFQTEQLWLNYPLYNKNQLVNVFTYSISNEIDIICLCSIEQSTLIHTLCELLEILEDLESEEQLKEKVEKIEELVQRTNKLLLEFKINGQQKNVEYHSFVFISSPLRTEKLLRSLWRRLLNEIERFSNPQHEPSSSVFPSAGVSRRESIRTRLNRWGSSFSVSSNYSGSTGLFSKIKSPSSFTGSMRVRGDFPVQICALITQFQRQVRSVLNELCVYSQNAAKIEKFERFMDAVRRSIDKTKTWKMQMIMANVMNNAVLGEPLKPVALGLDMLAYKFERLDGPLNLQYIPAKYKEVFSYIKNTEKFEEISVIRLKDGELFLQITGVKPKKPDQNGILKLMPPIKVPPKKQLEELSASELPIKISVLFSSSMHLKLAMKQTDKLTRILNLKMKVVYKLFK</sequence>
<proteinExistence type="inferred from homology"/>
<dbReference type="InterPro" id="IPR022413">
    <property type="entry name" value="ATP-guanido_PTrfase_N"/>
</dbReference>
<organism evidence="4 5">
    <name type="scientific">Acrobeloides nanus</name>
    <dbReference type="NCBI Taxonomy" id="290746"/>
    <lineage>
        <taxon>Eukaryota</taxon>
        <taxon>Metazoa</taxon>
        <taxon>Ecdysozoa</taxon>
        <taxon>Nematoda</taxon>
        <taxon>Chromadorea</taxon>
        <taxon>Rhabditida</taxon>
        <taxon>Tylenchina</taxon>
        <taxon>Cephalobomorpha</taxon>
        <taxon>Cephaloboidea</taxon>
        <taxon>Cephalobidae</taxon>
        <taxon>Acrobeloides</taxon>
    </lineage>
</organism>
<dbReference type="AlphaFoldDB" id="A0A914CPM3"/>
<name>A0A914CPM3_9BILA</name>
<keyword evidence="4" id="KW-1185">Reference proteome</keyword>
<comment type="similarity">
    <text evidence="1">Belongs to the ATP:guanido phosphotransferase family.</text>
</comment>
<dbReference type="Proteomes" id="UP000887540">
    <property type="component" value="Unplaced"/>
</dbReference>
<protein>
    <submittedName>
        <fullName evidence="5">Phosphagen kinase N-terminal domain-containing protein</fullName>
    </submittedName>
</protein>
<evidence type="ECO:0000313" key="4">
    <source>
        <dbReference type="Proteomes" id="UP000887540"/>
    </source>
</evidence>
<dbReference type="WBParaSite" id="ACRNAN_scaffold1309.g26335.t1">
    <property type="protein sequence ID" value="ACRNAN_scaffold1309.g26335.t1"/>
    <property type="gene ID" value="ACRNAN_scaffold1309.g26335"/>
</dbReference>
<evidence type="ECO:0000259" key="3">
    <source>
        <dbReference type="PROSITE" id="PS51509"/>
    </source>
</evidence>
<reference evidence="5" key="1">
    <citation type="submission" date="2022-11" db="UniProtKB">
        <authorList>
            <consortium name="WormBaseParasite"/>
        </authorList>
    </citation>
    <scope>IDENTIFICATION</scope>
</reference>
<evidence type="ECO:0000256" key="2">
    <source>
        <dbReference type="SAM" id="Coils"/>
    </source>
</evidence>
<dbReference type="GO" id="GO:0016301">
    <property type="term" value="F:kinase activity"/>
    <property type="evidence" value="ECO:0007669"/>
    <property type="project" value="InterPro"/>
</dbReference>
<feature type="coiled-coil region" evidence="2">
    <location>
        <begin position="157"/>
        <end position="190"/>
    </location>
</feature>
<evidence type="ECO:0000256" key="1">
    <source>
        <dbReference type="PROSITE-ProRule" id="PRU00842"/>
    </source>
</evidence>
<feature type="domain" description="Phosphagen kinase N-terminal" evidence="3">
    <location>
        <begin position="1"/>
        <end position="44"/>
    </location>
</feature>
<keyword evidence="2" id="KW-0175">Coiled coil</keyword>
<evidence type="ECO:0000313" key="5">
    <source>
        <dbReference type="WBParaSite" id="ACRNAN_scaffold1309.g26335.t1"/>
    </source>
</evidence>
<accession>A0A914CPM3</accession>
<dbReference type="PROSITE" id="PS51509">
    <property type="entry name" value="PHOSPHAGEN_KINASE_N"/>
    <property type="match status" value="1"/>
</dbReference>